<geneLocation type="mitochondrion" evidence="2"/>
<dbReference type="AlphaFoldDB" id="J9PIU4"/>
<reference evidence="2" key="1">
    <citation type="submission" date="2011-06" db="EMBL/GenBank/DDBJ databases">
        <authorList>
            <person name="Haran J.M."/>
            <person name="Timmermans M.J.T.N."/>
            <person name="Vogler A.P."/>
        </authorList>
    </citation>
    <scope>NUCLEOTIDE SEQUENCE</scope>
</reference>
<reference evidence="2" key="2">
    <citation type="journal article" date="2013" name="Mol. Phylogenet. Evol.">
        <title>Mitogenome sequences stabilize the phylogenetics of weevils (Curculionoidea) and establish the monophyly of larval ectophagy.</title>
        <authorList>
            <person name="Haran J."/>
            <person name="Timmermans M.J."/>
            <person name="Vogler A.P."/>
        </authorList>
    </citation>
    <scope>NUCLEOTIDE SEQUENCE</scope>
</reference>
<keyword evidence="1" id="KW-0812">Transmembrane</keyword>
<name>J9PIU4_9CUCU</name>
<keyword evidence="1" id="KW-0472">Membrane</keyword>
<sequence>MIFNSTNSPIKLIKIIYIIQCCIYYFYYYKLLFIYMSTKKTYKNFKKN</sequence>
<accession>J9PIU4</accession>
<protein>
    <submittedName>
        <fullName evidence="2">ATP synthase F0 subunit 8</fullName>
    </submittedName>
</protein>
<keyword evidence="2" id="KW-0496">Mitochondrion</keyword>
<keyword evidence="1" id="KW-1133">Transmembrane helix</keyword>
<evidence type="ECO:0000313" key="2">
    <source>
        <dbReference type="EMBL" id="AEP27548.1"/>
    </source>
</evidence>
<evidence type="ECO:0000256" key="1">
    <source>
        <dbReference type="SAM" id="Phobius"/>
    </source>
</evidence>
<organism evidence="2">
    <name type="scientific">Hypera postica</name>
    <name type="common">alfalfa weevil</name>
    <dbReference type="NCBI Taxonomy" id="36757"/>
    <lineage>
        <taxon>Eukaryota</taxon>
        <taxon>Metazoa</taxon>
        <taxon>Ecdysozoa</taxon>
        <taxon>Arthropoda</taxon>
        <taxon>Hexapoda</taxon>
        <taxon>Insecta</taxon>
        <taxon>Pterygota</taxon>
        <taxon>Neoptera</taxon>
        <taxon>Endopterygota</taxon>
        <taxon>Coleoptera</taxon>
        <taxon>Polyphaga</taxon>
        <taxon>Cucujiformia</taxon>
        <taxon>Curculionidae</taxon>
        <taxon>Hyperinae</taxon>
        <taxon>Hypera</taxon>
    </lineage>
</organism>
<proteinExistence type="predicted"/>
<feature type="transmembrane region" description="Helical" evidence="1">
    <location>
        <begin position="15"/>
        <end position="36"/>
    </location>
</feature>
<dbReference type="EMBL" id="JN163953">
    <property type="protein sequence ID" value="AEP27548.1"/>
    <property type="molecule type" value="Genomic_DNA"/>
</dbReference>
<gene>
    <name evidence="2" type="primary">ATP8</name>
</gene>